<dbReference type="InterPro" id="IPR036237">
    <property type="entry name" value="Xyl_isomerase-like_sf"/>
</dbReference>
<evidence type="ECO:0000256" key="2">
    <source>
        <dbReference type="ARBA" id="ARBA00022448"/>
    </source>
</evidence>
<dbReference type="GO" id="GO:0016887">
    <property type="term" value="F:ATP hydrolysis activity"/>
    <property type="evidence" value="ECO:0007669"/>
    <property type="project" value="InterPro"/>
</dbReference>
<dbReference type="InterPro" id="IPR003593">
    <property type="entry name" value="AAA+_ATPase"/>
</dbReference>
<evidence type="ECO:0000313" key="7">
    <source>
        <dbReference type="Proteomes" id="UP000004622"/>
    </source>
</evidence>
<dbReference type="Pfam" id="PF01261">
    <property type="entry name" value="AP_endonuc_2"/>
    <property type="match status" value="1"/>
</dbReference>
<keyword evidence="4" id="KW-0067">ATP-binding</keyword>
<reference evidence="6 7" key="1">
    <citation type="journal article" date="2012" name="J. Bacteriol.">
        <title>Genome Sequence of Nitratireductor aquibiodomus Strain RA22.</title>
        <authorList>
            <person name="Singh A."/>
            <person name="Jangir P.K."/>
            <person name="Kumari C."/>
            <person name="Sharma R."/>
        </authorList>
    </citation>
    <scope>NUCLEOTIDE SEQUENCE [LARGE SCALE GENOMIC DNA]</scope>
    <source>
        <strain evidence="6 7">RA22</strain>
    </source>
</reference>
<dbReference type="GO" id="GO:0005524">
    <property type="term" value="F:ATP binding"/>
    <property type="evidence" value="ECO:0007669"/>
    <property type="project" value="UniProtKB-KW"/>
</dbReference>
<sequence length="580" mass="62627">MADAVVQTLNPHKATMKDMTKADMKTRTPSGLAHPAGNAGAAGASINARGLTKVFGSGDTAFHALGPIDLDIKPGEFVSIIGPSGCGKSTTMLLVTGLEPPSAGSVEIDGKPLTAPISEIGIVFQDHLLLDFRTAINNVMLQQEIRGLDRATLRGRADALFERLGLSGAENRYPWQLSGGMRQRVSIARALVHDPSMLLMDEPFGALDAITRTQIRHDLEMLWLETRKTVLFITHSIEEAVGLSDRVLVMSKSLARLSRRSSSTCRARARPIWASIPSSRNMPKESIGYSRNLASTNSRVMVETSQLPEFVFNEATVRERWGLEPFLEGCAARGLSRASLWGDEIDKVGLEEARRILARTGISTFGFNRAGPLLGAGAAARTECLDRARRAVDMAAELAADHVLVFSGGLMEGSRDLSGARAQTEDALGELLDHARAVGMTLALEPLHPMVAGDRAVILSLSHANTLCERLGGGIGIVADAYHIWWDERLEAELAGAGATGRILGFHVSDWLVPTRHVLRDRGMMGDGIIDLAGMWRQVQAAGYAGPVEIEIFSDRWWAEDPDLVLDTALSRCRSIFSGG</sequence>
<dbReference type="SUPFAM" id="SSF52540">
    <property type="entry name" value="P-loop containing nucleoside triphosphate hydrolases"/>
    <property type="match status" value="1"/>
</dbReference>
<keyword evidence="2" id="KW-0813">Transport</keyword>
<dbReference type="AlphaFoldDB" id="I5C696"/>
<evidence type="ECO:0000256" key="1">
    <source>
        <dbReference type="ARBA" id="ARBA00005417"/>
    </source>
</evidence>
<dbReference type="InterPro" id="IPR027417">
    <property type="entry name" value="P-loop_NTPase"/>
</dbReference>
<dbReference type="PANTHER" id="PTHR42788:SF13">
    <property type="entry name" value="ALIPHATIC SULFONATES IMPORT ATP-BINDING PROTEIN SSUB"/>
    <property type="match status" value="1"/>
</dbReference>
<keyword evidence="3" id="KW-0547">Nucleotide-binding</keyword>
<dbReference type="EMBL" id="AJXZ01000005">
    <property type="protein sequence ID" value="EIM77348.1"/>
    <property type="molecule type" value="Genomic_DNA"/>
</dbReference>
<organism evidence="6 7">
    <name type="scientific">Nitratireductor aquibiodomus RA22</name>
    <dbReference type="NCBI Taxonomy" id="1189611"/>
    <lineage>
        <taxon>Bacteria</taxon>
        <taxon>Pseudomonadati</taxon>
        <taxon>Pseudomonadota</taxon>
        <taxon>Alphaproteobacteria</taxon>
        <taxon>Hyphomicrobiales</taxon>
        <taxon>Phyllobacteriaceae</taxon>
        <taxon>Nitratireductor</taxon>
    </lineage>
</organism>
<dbReference type="PROSITE" id="PS00211">
    <property type="entry name" value="ABC_TRANSPORTER_1"/>
    <property type="match status" value="1"/>
</dbReference>
<dbReference type="InterPro" id="IPR050166">
    <property type="entry name" value="ABC_transporter_ATP-bind"/>
</dbReference>
<dbReference type="Gene3D" id="3.40.50.300">
    <property type="entry name" value="P-loop containing nucleotide triphosphate hydrolases"/>
    <property type="match status" value="1"/>
</dbReference>
<dbReference type="InterPro" id="IPR017871">
    <property type="entry name" value="ABC_transporter-like_CS"/>
</dbReference>
<dbReference type="CDD" id="cd03293">
    <property type="entry name" value="ABC_NrtD_SsuB_transporters"/>
    <property type="match status" value="1"/>
</dbReference>
<dbReference type="SMART" id="SM00382">
    <property type="entry name" value="AAA"/>
    <property type="match status" value="1"/>
</dbReference>
<evidence type="ECO:0000256" key="3">
    <source>
        <dbReference type="ARBA" id="ARBA00022741"/>
    </source>
</evidence>
<accession>I5C696</accession>
<dbReference type="InterPro" id="IPR003439">
    <property type="entry name" value="ABC_transporter-like_ATP-bd"/>
</dbReference>
<evidence type="ECO:0000259" key="5">
    <source>
        <dbReference type="PROSITE" id="PS50893"/>
    </source>
</evidence>
<dbReference type="Pfam" id="PF00005">
    <property type="entry name" value="ABC_tran"/>
    <property type="match status" value="1"/>
</dbReference>
<evidence type="ECO:0000256" key="4">
    <source>
        <dbReference type="ARBA" id="ARBA00022840"/>
    </source>
</evidence>
<dbReference type="SUPFAM" id="SSF51658">
    <property type="entry name" value="Xylose isomerase-like"/>
    <property type="match status" value="1"/>
</dbReference>
<feature type="domain" description="ABC transporter" evidence="5">
    <location>
        <begin position="46"/>
        <end position="277"/>
    </location>
</feature>
<dbReference type="Proteomes" id="UP000004622">
    <property type="component" value="Unassembled WGS sequence"/>
</dbReference>
<dbReference type="STRING" id="204799.GCA_001696575_02310"/>
<dbReference type="RefSeq" id="WP_007007156.1">
    <property type="nucleotide sequence ID" value="NZ_AJXZ01000005.1"/>
</dbReference>
<dbReference type="InterPro" id="IPR013022">
    <property type="entry name" value="Xyl_isomerase-like_TIM-brl"/>
</dbReference>
<dbReference type="PANTHER" id="PTHR42788">
    <property type="entry name" value="TAURINE IMPORT ATP-BINDING PROTEIN-RELATED"/>
    <property type="match status" value="1"/>
</dbReference>
<name>I5C696_9HYPH</name>
<dbReference type="Gene3D" id="3.20.20.150">
    <property type="entry name" value="Divalent-metal-dependent TIM barrel enzymes"/>
    <property type="match status" value="1"/>
</dbReference>
<comment type="similarity">
    <text evidence="1">Belongs to the ABC transporter superfamily.</text>
</comment>
<evidence type="ECO:0000313" key="6">
    <source>
        <dbReference type="EMBL" id="EIM77348.1"/>
    </source>
</evidence>
<dbReference type="PATRIC" id="fig|1189611.3.peg.540"/>
<comment type="caution">
    <text evidence="6">The sequence shown here is derived from an EMBL/GenBank/DDBJ whole genome shotgun (WGS) entry which is preliminary data.</text>
</comment>
<protein>
    <submittedName>
        <fullName evidence="6">ABC transporter</fullName>
    </submittedName>
</protein>
<proteinExistence type="inferred from homology"/>
<dbReference type="PROSITE" id="PS50893">
    <property type="entry name" value="ABC_TRANSPORTER_2"/>
    <property type="match status" value="1"/>
</dbReference>
<gene>
    <name evidence="6" type="ORF">A33O_02648</name>
</gene>